<proteinExistence type="predicted"/>
<reference evidence="1 2" key="1">
    <citation type="journal article" date="2015" name="Genome Biol. Evol.">
        <title>The genome of winter moth (Operophtera brumata) provides a genomic perspective on sexual dimorphism and phenology.</title>
        <authorList>
            <person name="Derks M.F."/>
            <person name="Smit S."/>
            <person name="Salis L."/>
            <person name="Schijlen E."/>
            <person name="Bossers A."/>
            <person name="Mateman C."/>
            <person name="Pijl A.S."/>
            <person name="de Ridder D."/>
            <person name="Groenen M.A."/>
            <person name="Visser M.E."/>
            <person name="Megens H.J."/>
        </authorList>
    </citation>
    <scope>NUCLEOTIDE SEQUENCE [LARGE SCALE GENOMIC DNA]</scope>
    <source>
        <strain evidence="1">WM2013NL</strain>
        <tissue evidence="1">Head and thorax</tissue>
    </source>
</reference>
<keyword evidence="2" id="KW-1185">Reference proteome</keyword>
<feature type="non-terminal residue" evidence="1">
    <location>
        <position position="1"/>
    </location>
</feature>
<protein>
    <submittedName>
        <fullName evidence="1">Uncharacterized protein</fullName>
    </submittedName>
</protein>
<dbReference type="Proteomes" id="UP000037510">
    <property type="component" value="Unassembled WGS sequence"/>
</dbReference>
<sequence>MKQNWSGSMPCRRPRFPGVGAALHFRHLFRRFLKDLQVKL</sequence>
<gene>
    <name evidence="1" type="ORF">OBRU01_08312</name>
</gene>
<organism evidence="1 2">
    <name type="scientific">Operophtera brumata</name>
    <name type="common">Winter moth</name>
    <name type="synonym">Phalaena brumata</name>
    <dbReference type="NCBI Taxonomy" id="104452"/>
    <lineage>
        <taxon>Eukaryota</taxon>
        <taxon>Metazoa</taxon>
        <taxon>Ecdysozoa</taxon>
        <taxon>Arthropoda</taxon>
        <taxon>Hexapoda</taxon>
        <taxon>Insecta</taxon>
        <taxon>Pterygota</taxon>
        <taxon>Neoptera</taxon>
        <taxon>Endopterygota</taxon>
        <taxon>Lepidoptera</taxon>
        <taxon>Glossata</taxon>
        <taxon>Ditrysia</taxon>
        <taxon>Geometroidea</taxon>
        <taxon>Geometridae</taxon>
        <taxon>Larentiinae</taxon>
        <taxon>Operophtera</taxon>
    </lineage>
</organism>
<evidence type="ECO:0000313" key="1">
    <source>
        <dbReference type="EMBL" id="KOB74050.1"/>
    </source>
</evidence>
<comment type="caution">
    <text evidence="1">The sequence shown here is derived from an EMBL/GenBank/DDBJ whole genome shotgun (WGS) entry which is preliminary data.</text>
</comment>
<name>A0A0L7LF65_OPEBR</name>
<dbReference type="AlphaFoldDB" id="A0A0L7LF65"/>
<evidence type="ECO:0000313" key="2">
    <source>
        <dbReference type="Proteomes" id="UP000037510"/>
    </source>
</evidence>
<accession>A0A0L7LF65</accession>
<dbReference type="EMBL" id="JTDY01001370">
    <property type="protein sequence ID" value="KOB74050.1"/>
    <property type="molecule type" value="Genomic_DNA"/>
</dbReference>